<organism evidence="2 3">
    <name type="scientific">Flavobacterium cheonhonense</name>
    <dbReference type="NCBI Taxonomy" id="706185"/>
    <lineage>
        <taxon>Bacteria</taxon>
        <taxon>Pseudomonadati</taxon>
        <taxon>Bacteroidota</taxon>
        <taxon>Flavobacteriia</taxon>
        <taxon>Flavobacteriales</taxon>
        <taxon>Flavobacteriaceae</taxon>
        <taxon>Flavobacterium</taxon>
    </lineage>
</organism>
<dbReference type="SMART" id="SM00860">
    <property type="entry name" value="SMI1_KNR4"/>
    <property type="match status" value="1"/>
</dbReference>
<dbReference type="InterPro" id="IPR037883">
    <property type="entry name" value="Knr4/Smi1-like_sf"/>
</dbReference>
<accession>A0ABP7U905</accession>
<gene>
    <name evidence="2" type="ORF">GCM10022386_24870</name>
</gene>
<sequence>MENKAKFCQSEKNISRDDILEFEQKFNIILPENYKKLILIHNGGQNENDNMILDCLFSIKYGECTLEDSIHSLQIVEENIPSNYLPFAYTGTGNTITLNLELGNDYGKIYLFRYDKLEPRFLKDSLEELLGVESIDEI</sequence>
<dbReference type="SUPFAM" id="SSF160631">
    <property type="entry name" value="SMI1/KNR4-like"/>
    <property type="match status" value="1"/>
</dbReference>
<dbReference type="RefSeq" id="WP_324690420.1">
    <property type="nucleotide sequence ID" value="NZ_BAABCR010000015.1"/>
</dbReference>
<feature type="domain" description="Knr4/Smi1-like" evidence="1">
    <location>
        <begin position="13"/>
        <end position="132"/>
    </location>
</feature>
<comment type="caution">
    <text evidence="2">The sequence shown here is derived from an EMBL/GenBank/DDBJ whole genome shotgun (WGS) entry which is preliminary data.</text>
</comment>
<dbReference type="Pfam" id="PF09346">
    <property type="entry name" value="SMI1_KNR4"/>
    <property type="match status" value="1"/>
</dbReference>
<proteinExistence type="predicted"/>
<evidence type="ECO:0000313" key="2">
    <source>
        <dbReference type="EMBL" id="GAA4038010.1"/>
    </source>
</evidence>
<reference evidence="3" key="1">
    <citation type="journal article" date="2019" name="Int. J. Syst. Evol. Microbiol.">
        <title>The Global Catalogue of Microorganisms (GCM) 10K type strain sequencing project: providing services to taxonomists for standard genome sequencing and annotation.</title>
        <authorList>
            <consortium name="The Broad Institute Genomics Platform"/>
            <consortium name="The Broad Institute Genome Sequencing Center for Infectious Disease"/>
            <person name="Wu L."/>
            <person name="Ma J."/>
        </authorList>
    </citation>
    <scope>NUCLEOTIDE SEQUENCE [LARGE SCALE GENOMIC DNA]</scope>
    <source>
        <strain evidence="3">JCM 17064</strain>
    </source>
</reference>
<dbReference type="EMBL" id="BAABCR010000015">
    <property type="protein sequence ID" value="GAA4038010.1"/>
    <property type="molecule type" value="Genomic_DNA"/>
</dbReference>
<evidence type="ECO:0000259" key="1">
    <source>
        <dbReference type="SMART" id="SM00860"/>
    </source>
</evidence>
<dbReference type="Gene3D" id="3.40.1580.10">
    <property type="entry name" value="SMI1/KNR4-like"/>
    <property type="match status" value="1"/>
</dbReference>
<protein>
    <recommendedName>
        <fullName evidence="1">Knr4/Smi1-like domain-containing protein</fullName>
    </recommendedName>
</protein>
<evidence type="ECO:0000313" key="3">
    <source>
        <dbReference type="Proteomes" id="UP001500968"/>
    </source>
</evidence>
<name>A0ABP7U905_9FLAO</name>
<dbReference type="Proteomes" id="UP001500968">
    <property type="component" value="Unassembled WGS sequence"/>
</dbReference>
<keyword evidence="3" id="KW-1185">Reference proteome</keyword>
<dbReference type="InterPro" id="IPR018958">
    <property type="entry name" value="Knr4/Smi1-like_dom"/>
</dbReference>